<dbReference type="PANTHER" id="PTHR43289:SF34">
    <property type="entry name" value="SERINE_THREONINE-PROTEIN KINASE YBDM-RELATED"/>
    <property type="match status" value="1"/>
</dbReference>
<evidence type="ECO:0000256" key="7">
    <source>
        <dbReference type="SAM" id="Phobius"/>
    </source>
</evidence>
<name>A0A6J7BRE5_9ZZZZ</name>
<organism evidence="13">
    <name type="scientific">freshwater metagenome</name>
    <dbReference type="NCBI Taxonomy" id="449393"/>
    <lineage>
        <taxon>unclassified sequences</taxon>
        <taxon>metagenomes</taxon>
        <taxon>ecological metagenomes</taxon>
    </lineage>
</organism>
<dbReference type="InterPro" id="IPR017441">
    <property type="entry name" value="Protein_kinase_ATP_BS"/>
</dbReference>
<feature type="region of interest" description="Disordered" evidence="6">
    <location>
        <begin position="340"/>
        <end position="359"/>
    </location>
</feature>
<dbReference type="SMART" id="SM00740">
    <property type="entry name" value="PASTA"/>
    <property type="match status" value="4"/>
</dbReference>
<dbReference type="PROSITE" id="PS00108">
    <property type="entry name" value="PROTEIN_KINASE_ST"/>
    <property type="match status" value="1"/>
</dbReference>
<dbReference type="SMART" id="SM00220">
    <property type="entry name" value="S_TKc"/>
    <property type="match status" value="1"/>
</dbReference>
<dbReference type="InterPro" id="IPR005543">
    <property type="entry name" value="PASTA_dom"/>
</dbReference>
<feature type="domain" description="Protein kinase" evidence="8">
    <location>
        <begin position="14"/>
        <end position="283"/>
    </location>
</feature>
<reference evidence="13" key="1">
    <citation type="submission" date="2020-05" db="EMBL/GenBank/DDBJ databases">
        <authorList>
            <person name="Chiriac C."/>
            <person name="Salcher M."/>
            <person name="Ghai R."/>
            <person name="Kavagutti S V."/>
        </authorList>
    </citation>
    <scope>NUCLEOTIDE SEQUENCE</scope>
</reference>
<keyword evidence="5" id="KW-0067">ATP-binding</keyword>
<dbReference type="EMBL" id="CAFBIY010000025">
    <property type="protein sequence ID" value="CAB4848306.1"/>
    <property type="molecule type" value="Genomic_DNA"/>
</dbReference>
<keyword evidence="1" id="KW-0723">Serine/threonine-protein kinase</keyword>
<keyword evidence="7" id="KW-0812">Transmembrane</keyword>
<evidence type="ECO:0000256" key="6">
    <source>
        <dbReference type="SAM" id="MobiDB-lite"/>
    </source>
</evidence>
<feature type="domain" description="PASTA" evidence="9">
    <location>
        <begin position="396"/>
        <end position="462"/>
    </location>
</feature>
<dbReference type="EMBL" id="CAEZYF010000003">
    <property type="protein sequence ID" value="CAB4711491.1"/>
    <property type="molecule type" value="Genomic_DNA"/>
</dbReference>
<dbReference type="EMBL" id="CAFAAV010000008">
    <property type="protein sequence ID" value="CAB4802298.1"/>
    <property type="molecule type" value="Genomic_DNA"/>
</dbReference>
<dbReference type="PANTHER" id="PTHR43289">
    <property type="entry name" value="MITOGEN-ACTIVATED PROTEIN KINASE KINASE KINASE 20-RELATED"/>
    <property type="match status" value="1"/>
</dbReference>
<dbReference type="Pfam" id="PF00069">
    <property type="entry name" value="Pkinase"/>
    <property type="match status" value="1"/>
</dbReference>
<keyword evidence="4" id="KW-0418">Kinase</keyword>
<dbReference type="Gene3D" id="3.30.10.20">
    <property type="match status" value="4"/>
</dbReference>
<accession>A0A6J7BRE5</accession>
<dbReference type="Pfam" id="PF03793">
    <property type="entry name" value="PASTA"/>
    <property type="match status" value="4"/>
</dbReference>
<evidence type="ECO:0000256" key="4">
    <source>
        <dbReference type="ARBA" id="ARBA00022777"/>
    </source>
</evidence>
<dbReference type="PROSITE" id="PS00107">
    <property type="entry name" value="PROTEIN_KINASE_ATP"/>
    <property type="match status" value="1"/>
</dbReference>
<dbReference type="SUPFAM" id="SSF56112">
    <property type="entry name" value="Protein kinase-like (PK-like)"/>
    <property type="match status" value="1"/>
</dbReference>
<evidence type="ECO:0000256" key="5">
    <source>
        <dbReference type="ARBA" id="ARBA00022840"/>
    </source>
</evidence>
<evidence type="ECO:0000313" key="12">
    <source>
        <dbReference type="EMBL" id="CAB4802298.1"/>
    </source>
</evidence>
<dbReference type="PROSITE" id="PS51178">
    <property type="entry name" value="PASTA"/>
    <property type="match status" value="4"/>
</dbReference>
<evidence type="ECO:0000313" key="15">
    <source>
        <dbReference type="EMBL" id="CAB5023801.1"/>
    </source>
</evidence>
<evidence type="ECO:0000313" key="13">
    <source>
        <dbReference type="EMBL" id="CAB4848306.1"/>
    </source>
</evidence>
<feature type="transmembrane region" description="Helical" evidence="7">
    <location>
        <begin position="368"/>
        <end position="391"/>
    </location>
</feature>
<feature type="domain" description="PASTA" evidence="9">
    <location>
        <begin position="463"/>
        <end position="531"/>
    </location>
</feature>
<keyword evidence="7" id="KW-1133">Transmembrane helix</keyword>
<dbReference type="InterPro" id="IPR000719">
    <property type="entry name" value="Prot_kinase_dom"/>
</dbReference>
<dbReference type="Gene3D" id="3.30.200.20">
    <property type="entry name" value="Phosphorylase Kinase, domain 1"/>
    <property type="match status" value="1"/>
</dbReference>
<feature type="region of interest" description="Disordered" evidence="6">
    <location>
        <begin position="677"/>
        <end position="696"/>
    </location>
</feature>
<dbReference type="NCBIfam" id="NF033483">
    <property type="entry name" value="PknB_PASTA_kin"/>
    <property type="match status" value="1"/>
</dbReference>
<evidence type="ECO:0000313" key="11">
    <source>
        <dbReference type="EMBL" id="CAB4711491.1"/>
    </source>
</evidence>
<evidence type="ECO:0000313" key="14">
    <source>
        <dbReference type="EMBL" id="CAB4919111.1"/>
    </source>
</evidence>
<evidence type="ECO:0000256" key="3">
    <source>
        <dbReference type="ARBA" id="ARBA00022741"/>
    </source>
</evidence>
<keyword evidence="2" id="KW-0808">Transferase</keyword>
<keyword evidence="7" id="KW-0472">Membrane</keyword>
<dbReference type="PROSITE" id="PS50011">
    <property type="entry name" value="PROTEIN_KINASE_DOM"/>
    <property type="match status" value="1"/>
</dbReference>
<protein>
    <submittedName>
        <fullName evidence="13">Unannotated protein</fullName>
    </submittedName>
</protein>
<evidence type="ECO:0000259" key="8">
    <source>
        <dbReference type="PROSITE" id="PS50011"/>
    </source>
</evidence>
<dbReference type="FunFam" id="1.10.510.10:FF:000021">
    <property type="entry name" value="Serine/threonine protein kinase"/>
    <property type="match status" value="1"/>
</dbReference>
<gene>
    <name evidence="11" type="ORF">UFOPK2656_00704</name>
    <name evidence="12" type="ORF">UFOPK3099_00191</name>
    <name evidence="13" type="ORF">UFOPK3267_00673</name>
    <name evidence="14" type="ORF">UFOPK3651_00742</name>
    <name evidence="15" type="ORF">UFOPK3931_03519</name>
    <name evidence="10" type="ORF">UFOPK4189_00702</name>
</gene>
<dbReference type="EMBL" id="CAFBMT010000003">
    <property type="protein sequence ID" value="CAB4919111.1"/>
    <property type="molecule type" value="Genomic_DNA"/>
</dbReference>
<evidence type="ECO:0000256" key="1">
    <source>
        <dbReference type="ARBA" id="ARBA00022527"/>
    </source>
</evidence>
<evidence type="ECO:0000313" key="10">
    <source>
        <dbReference type="EMBL" id="CAB4362915.1"/>
    </source>
</evidence>
<feature type="domain" description="PASTA" evidence="9">
    <location>
        <begin position="601"/>
        <end position="669"/>
    </location>
</feature>
<dbReference type="InterPro" id="IPR011009">
    <property type="entry name" value="Kinase-like_dom_sf"/>
</dbReference>
<dbReference type="InterPro" id="IPR008271">
    <property type="entry name" value="Ser/Thr_kinase_AS"/>
</dbReference>
<dbReference type="AlphaFoldDB" id="A0A6J7BRE5"/>
<feature type="domain" description="PASTA" evidence="9">
    <location>
        <begin position="532"/>
        <end position="600"/>
    </location>
</feature>
<dbReference type="EMBL" id="CAESGF010000003">
    <property type="protein sequence ID" value="CAB4362915.1"/>
    <property type="molecule type" value="Genomic_DNA"/>
</dbReference>
<dbReference type="Gene3D" id="1.10.510.10">
    <property type="entry name" value="Transferase(Phosphotransferase) domain 1"/>
    <property type="match status" value="1"/>
</dbReference>
<dbReference type="EMBL" id="CAFBOL010000201">
    <property type="protein sequence ID" value="CAB5023801.1"/>
    <property type="molecule type" value="Genomic_DNA"/>
</dbReference>
<keyword evidence="3" id="KW-0547">Nucleotide-binding</keyword>
<dbReference type="CDD" id="cd06577">
    <property type="entry name" value="PASTA_pknB"/>
    <property type="match status" value="4"/>
</dbReference>
<evidence type="ECO:0000259" key="9">
    <source>
        <dbReference type="PROSITE" id="PS51178"/>
    </source>
</evidence>
<dbReference type="CDD" id="cd14014">
    <property type="entry name" value="STKc_PknB_like"/>
    <property type="match status" value="1"/>
</dbReference>
<evidence type="ECO:0000256" key="2">
    <source>
        <dbReference type="ARBA" id="ARBA00022679"/>
    </source>
</evidence>
<dbReference type="GO" id="GO:0004674">
    <property type="term" value="F:protein serine/threonine kinase activity"/>
    <property type="evidence" value="ECO:0007669"/>
    <property type="project" value="UniProtKB-KW"/>
</dbReference>
<proteinExistence type="predicted"/>
<dbReference type="FunFam" id="3.30.200.20:FF:000035">
    <property type="entry name" value="Serine/threonine protein kinase Stk1"/>
    <property type="match status" value="1"/>
</dbReference>
<sequence length="696" mass="72460">MTGKPERTVLNDRYEIQQRIGRGGMADVFLARDLLLDRPVAIKVLFPEFAIDPNFVERFRREAQSAANLNHPNIVGVYDWGQYANTYFMAMEYVQGRTLADILRANGHVNSHQAAEIASEVAAALGFAHRNGVVHRDIKPANILIGTGGQVKVADFGIARAMNAPTESNLTQAGSVMGTATYFSPEQAQGAQPDPRSDLYSLGIVLYEMIAGRPPFSGENPVSIAYKQVHELPQPLNQLVADVPKSFEAIVAKLLSKRPEVRYPTAEAVRDDLRRFRSGEPVMALAAVMGAAAAAGNGNGNGATVGPNTGSTTAVPRTTANPQTAPQPRAAQAIGTVAMPRTDGVPQQGGRGGQYPDQRPRGAMGGGLYAVIGFFALVALVVGGIVLFNVLSKDSQPSSFGMPDVVNQQLDVGTQALTDKGLKVTSVKEVNAKFSKGAIVRTDPLSGVVVQRGQTVTVYFNPADTPFKLPDLGHIKQQDAIDTLTGLGLTVDPTIITETTPGYDPGTVVRTDPAAGTQVSQGDTVKIVISAAPGDAVVPSTAAMTQASAKTLLEGTDYGFVVTVTPEASGTVPAGTVTRTDPPATTLAKKGDPITLYVSSGPAPVTVPPVAGLTEAAARGQLLSVGLQAQVVYQDVPAGNASDGHVISQTPSSPTPVPLGSTVKLIVGRAVAATTTTASPTTTVAPATTTTQPTTP</sequence>
<dbReference type="GO" id="GO:0005524">
    <property type="term" value="F:ATP binding"/>
    <property type="evidence" value="ECO:0007669"/>
    <property type="project" value="UniProtKB-KW"/>
</dbReference>